<evidence type="ECO:0000259" key="19">
    <source>
        <dbReference type="PROSITE" id="PS51371"/>
    </source>
</evidence>
<dbReference type="InterPro" id="IPR000644">
    <property type="entry name" value="CBS_dom"/>
</dbReference>
<evidence type="ECO:0000256" key="3">
    <source>
        <dbReference type="ARBA" id="ARBA00011881"/>
    </source>
</evidence>
<dbReference type="GO" id="GO:0046872">
    <property type="term" value="F:metal ion binding"/>
    <property type="evidence" value="ECO:0007669"/>
    <property type="project" value="UniProtKB-UniRule"/>
</dbReference>
<evidence type="ECO:0000256" key="17">
    <source>
        <dbReference type="RuleBase" id="RU003927"/>
    </source>
</evidence>
<dbReference type="FunFam" id="3.20.20.70:FF:000003">
    <property type="entry name" value="GMP reductase"/>
    <property type="match status" value="1"/>
</dbReference>
<organism evidence="20">
    <name type="scientific">Anaerolinea thermolimosa</name>
    <dbReference type="NCBI Taxonomy" id="229919"/>
    <lineage>
        <taxon>Bacteria</taxon>
        <taxon>Bacillati</taxon>
        <taxon>Chloroflexota</taxon>
        <taxon>Anaerolineae</taxon>
        <taxon>Anaerolineales</taxon>
        <taxon>Anaerolineaceae</taxon>
        <taxon>Anaerolinea</taxon>
    </lineage>
</organism>
<evidence type="ECO:0000256" key="6">
    <source>
        <dbReference type="ARBA" id="ARBA00022749"/>
    </source>
</evidence>
<keyword evidence="7 13" id="KW-0658">Purine biosynthesis</keyword>
<comment type="pathway">
    <text evidence="13 18">Purine metabolism; XMP biosynthesis via de novo pathway; XMP from IMP: step 1/1.</text>
</comment>
<evidence type="ECO:0000256" key="15">
    <source>
        <dbReference type="PIRSR" id="PIRSR000130-4"/>
    </source>
</evidence>
<comment type="caution">
    <text evidence="20">The sequence shown here is derived from an EMBL/GenBank/DDBJ whole genome shotgun (WGS) entry which is preliminary data.</text>
</comment>
<dbReference type="GO" id="GO:0003938">
    <property type="term" value="F:IMP dehydrogenase activity"/>
    <property type="evidence" value="ECO:0007669"/>
    <property type="project" value="UniProtKB-UniRule"/>
</dbReference>
<evidence type="ECO:0000256" key="11">
    <source>
        <dbReference type="ARBA" id="ARBA00023122"/>
    </source>
</evidence>
<evidence type="ECO:0000256" key="4">
    <source>
        <dbReference type="ARBA" id="ARBA00022723"/>
    </source>
</evidence>
<evidence type="ECO:0000256" key="5">
    <source>
        <dbReference type="ARBA" id="ARBA00022737"/>
    </source>
</evidence>
<comment type="activity regulation">
    <text evidence="13">Mycophenolic acid (MPA) is a non-competitive inhibitor that prevents formation of the closed enzyme conformation by binding to the same site as the amobile flap. In contrast, mizoribine monophosphate (MZP) is a competitive inhibitor that induces the closed conformation. MPA is a potent inhibitor of mammalian IMPDHs but a poor inhibitor of the bacterial enzymes. MZP is a more potent inhibitor of bacterial IMPDH.</text>
</comment>
<feature type="domain" description="CBS" evidence="19">
    <location>
        <begin position="93"/>
        <end position="150"/>
    </location>
</feature>
<feature type="binding site" evidence="13">
    <location>
        <position position="249"/>
    </location>
    <ligand>
        <name>NAD(+)</name>
        <dbReference type="ChEBI" id="CHEBI:57540"/>
    </ligand>
</feature>
<feature type="domain" description="CBS" evidence="19">
    <location>
        <begin position="154"/>
        <end position="212"/>
    </location>
</feature>
<evidence type="ECO:0000256" key="1">
    <source>
        <dbReference type="ARBA" id="ARBA00001958"/>
    </source>
</evidence>
<comment type="cofactor">
    <cofactor evidence="1 13">
        <name>K(+)</name>
        <dbReference type="ChEBI" id="CHEBI:29103"/>
    </cofactor>
</comment>
<evidence type="ECO:0000256" key="8">
    <source>
        <dbReference type="ARBA" id="ARBA00022958"/>
    </source>
</evidence>
<dbReference type="InterPro" id="IPR005990">
    <property type="entry name" value="IMP_DH"/>
</dbReference>
<dbReference type="EMBL" id="DSYK01000389">
    <property type="protein sequence ID" value="HGS21748.1"/>
    <property type="molecule type" value="Genomic_DNA"/>
</dbReference>
<dbReference type="Gene3D" id="3.20.20.70">
    <property type="entry name" value="Aldolase class I"/>
    <property type="match status" value="1"/>
</dbReference>
<accession>A0A7C4PMC7</accession>
<comment type="subunit">
    <text evidence="3 13">Homotetramer.</text>
</comment>
<dbReference type="InterPro" id="IPR001093">
    <property type="entry name" value="IMP_DH_GMPRt"/>
</dbReference>
<evidence type="ECO:0000256" key="14">
    <source>
        <dbReference type="PIRSR" id="PIRSR000130-3"/>
    </source>
</evidence>
<comment type="similarity">
    <text evidence="2 13 17">Belongs to the IMPDH/GMPR family.</text>
</comment>
<dbReference type="InterPro" id="IPR013785">
    <property type="entry name" value="Aldolase_TIM"/>
</dbReference>
<feature type="binding site" evidence="13">
    <location>
        <begin position="338"/>
        <end position="340"/>
    </location>
    <ligand>
        <name>IMP</name>
        <dbReference type="ChEBI" id="CHEBI:58053"/>
    </ligand>
</feature>
<dbReference type="NCBIfam" id="TIGR01302">
    <property type="entry name" value="IMP_dehydrog"/>
    <property type="match status" value="1"/>
</dbReference>
<dbReference type="HAMAP" id="MF_01964">
    <property type="entry name" value="IMPDH"/>
    <property type="match status" value="1"/>
</dbReference>
<feature type="active site" description="Thioimidate intermediate" evidence="13">
    <location>
        <position position="305"/>
    </location>
</feature>
<evidence type="ECO:0000256" key="16">
    <source>
        <dbReference type="PROSITE-ProRule" id="PRU00703"/>
    </source>
</evidence>
<dbReference type="AlphaFoldDB" id="A0A7C4PMC7"/>
<evidence type="ECO:0000256" key="9">
    <source>
        <dbReference type="ARBA" id="ARBA00023002"/>
    </source>
</evidence>
<comment type="catalytic activity">
    <reaction evidence="12 13 18">
        <text>IMP + NAD(+) + H2O = XMP + NADH + H(+)</text>
        <dbReference type="Rhea" id="RHEA:11708"/>
        <dbReference type="ChEBI" id="CHEBI:15377"/>
        <dbReference type="ChEBI" id="CHEBI:15378"/>
        <dbReference type="ChEBI" id="CHEBI:57464"/>
        <dbReference type="ChEBI" id="CHEBI:57540"/>
        <dbReference type="ChEBI" id="CHEBI:57945"/>
        <dbReference type="ChEBI" id="CHEBI:58053"/>
        <dbReference type="EC" id="1.1.1.205"/>
    </reaction>
</comment>
<feature type="binding site" evidence="13">
    <location>
        <position position="471"/>
    </location>
    <ligand>
        <name>K(+)</name>
        <dbReference type="ChEBI" id="CHEBI:29103"/>
        <note>ligand shared between two tetrameric partners</note>
    </ligand>
</feature>
<dbReference type="SUPFAM" id="SSF51412">
    <property type="entry name" value="Inosine monophosphate dehydrogenase (IMPDH)"/>
    <property type="match status" value="1"/>
</dbReference>
<reference evidence="20" key="1">
    <citation type="journal article" date="2020" name="mSystems">
        <title>Genome- and Community-Level Interaction Insights into Carbon Utilization and Element Cycling Functions of Hydrothermarchaeota in Hydrothermal Sediment.</title>
        <authorList>
            <person name="Zhou Z."/>
            <person name="Liu Y."/>
            <person name="Xu W."/>
            <person name="Pan J."/>
            <person name="Luo Z.H."/>
            <person name="Li M."/>
        </authorList>
    </citation>
    <scope>NUCLEOTIDE SEQUENCE [LARGE SCALE GENOMIC DNA]</scope>
    <source>
        <strain evidence="20">SpSt-573</strain>
    </source>
</reference>
<protein>
    <recommendedName>
        <fullName evidence="13 18">Inosine-5'-monophosphate dehydrogenase</fullName>
        <shortName evidence="13">IMP dehydrogenase</shortName>
        <shortName evidence="13">IMPD</shortName>
        <shortName evidence="13">IMPDH</shortName>
        <ecNumber evidence="13 18">1.1.1.205</ecNumber>
    </recommendedName>
</protein>
<feature type="binding site" evidence="13">
    <location>
        <begin position="361"/>
        <end position="362"/>
    </location>
    <ligand>
        <name>IMP</name>
        <dbReference type="ChEBI" id="CHEBI:58053"/>
    </ligand>
</feature>
<dbReference type="EC" id="1.1.1.205" evidence="13 18"/>
<evidence type="ECO:0000256" key="18">
    <source>
        <dbReference type="RuleBase" id="RU003928"/>
    </source>
</evidence>
<dbReference type="InterPro" id="IPR046342">
    <property type="entry name" value="CBS_dom_sf"/>
</dbReference>
<dbReference type="GO" id="GO:0000166">
    <property type="term" value="F:nucleotide binding"/>
    <property type="evidence" value="ECO:0007669"/>
    <property type="project" value="UniProtKB-UniRule"/>
</dbReference>
<evidence type="ECO:0000256" key="2">
    <source>
        <dbReference type="ARBA" id="ARBA00005502"/>
    </source>
</evidence>
<dbReference type="SMART" id="SM01240">
    <property type="entry name" value="IMPDH"/>
    <property type="match status" value="1"/>
</dbReference>
<feature type="binding site" description="in other chain" evidence="13 15">
    <location>
        <position position="302"/>
    </location>
    <ligand>
        <name>K(+)</name>
        <dbReference type="ChEBI" id="CHEBI:29103"/>
        <note>ligand shared between two tetrameric partners</note>
    </ligand>
</feature>
<feature type="binding site" description="in other chain" evidence="13 15">
    <location>
        <position position="300"/>
    </location>
    <ligand>
        <name>K(+)</name>
        <dbReference type="ChEBI" id="CHEBI:29103"/>
        <note>ligand shared between two tetrameric partners</note>
    </ligand>
</feature>
<keyword evidence="11 16" id="KW-0129">CBS domain</keyword>
<feature type="binding site" evidence="14">
    <location>
        <begin position="249"/>
        <end position="251"/>
    </location>
    <ligand>
        <name>NAD(+)</name>
        <dbReference type="ChEBI" id="CHEBI:57540"/>
    </ligand>
</feature>
<dbReference type="SUPFAM" id="SSF54631">
    <property type="entry name" value="CBS-domain pair"/>
    <property type="match status" value="1"/>
</dbReference>
<keyword evidence="8 13" id="KW-0630">Potassium</keyword>
<dbReference type="Pfam" id="PF00478">
    <property type="entry name" value="IMPDH"/>
    <property type="match status" value="1"/>
</dbReference>
<evidence type="ECO:0000256" key="12">
    <source>
        <dbReference type="ARBA" id="ARBA00048028"/>
    </source>
</evidence>
<sequence>MKIRPAPGLTFDDVLLVPRRSAIRSRRDVSTASWLTPGIRLQIPIVSANMDTVTETRMAIAMAQHGGIGIIHRFMTIQQQAEMVERVKRAENMVVEDPISISAGATIAQARQLMAEEEVGGLMVTDEKGILLGVVTTRDVLLADSPSDSVQTVMTPRERLIVASKDETLENARRKLHSYRIEKLPLVDEEGHIVGLITTQDIVKIEQHPNATKDPRGRLMVGVAVGVRNDDLERAAACVSAGADVLVVDIAHGHSDHTLQMISTLKKRFSVPVIAGNVATPEGVRDLADAGADAVKVGVGAGSICITRLVTGFGVPQLTAILECAEMGHRMKVPIIADGGMRNSGDLVKALAAGASTVMLGSMLAGTDESPGAPVVRGGRRYKVVRGMASLTANIQRKAIEKGEISEEDWGEVVPEGVEAVVPARGAVADILHQLVGGLRSGLSYAGAHTIEELWEKAEFIPITQAGMEESGPHDVEKF</sequence>
<gene>
    <name evidence="13 20" type="primary">guaB</name>
    <name evidence="20" type="ORF">ENT37_07750</name>
</gene>
<dbReference type="PROSITE" id="PS00487">
    <property type="entry name" value="IMP_DH_GMP_RED"/>
    <property type="match status" value="1"/>
</dbReference>
<dbReference type="InterPro" id="IPR015875">
    <property type="entry name" value="IMP_DH/GMP_Rdtase_CS"/>
</dbReference>
<feature type="binding site" description="in other chain" evidence="13 15">
    <location>
        <position position="305"/>
    </location>
    <ligand>
        <name>K(+)</name>
        <dbReference type="ChEBI" id="CHEBI:29103"/>
        <note>ligand shared between two tetrameric partners</note>
    </ligand>
</feature>
<dbReference type="GO" id="GO:0006183">
    <property type="term" value="P:GTP biosynthetic process"/>
    <property type="evidence" value="ECO:0007669"/>
    <property type="project" value="TreeGrafter"/>
</dbReference>
<evidence type="ECO:0000256" key="13">
    <source>
        <dbReference type="HAMAP-Rule" id="MF_01964"/>
    </source>
</evidence>
<dbReference type="CDD" id="cd04601">
    <property type="entry name" value="CBS_pair_IMPDH"/>
    <property type="match status" value="1"/>
</dbReference>
<feature type="binding site" evidence="13 14">
    <location>
        <begin position="298"/>
        <end position="300"/>
    </location>
    <ligand>
        <name>NAD(+)</name>
        <dbReference type="ChEBI" id="CHEBI:57540"/>
    </ligand>
</feature>
<name>A0A7C4PMC7_9CHLR</name>
<evidence type="ECO:0000313" key="20">
    <source>
        <dbReference type="EMBL" id="HGS21748.1"/>
    </source>
</evidence>
<evidence type="ECO:0000256" key="10">
    <source>
        <dbReference type="ARBA" id="ARBA00023027"/>
    </source>
</evidence>
<keyword evidence="6 13" id="KW-0332">GMP biosynthesis</keyword>
<keyword evidence="4 13" id="KW-0479">Metal-binding</keyword>
<dbReference type="UniPathway" id="UPA00601">
    <property type="reaction ID" value="UER00295"/>
</dbReference>
<keyword evidence="10 13" id="KW-0520">NAD</keyword>
<feature type="binding site" evidence="13">
    <location>
        <position position="472"/>
    </location>
    <ligand>
        <name>K(+)</name>
        <dbReference type="ChEBI" id="CHEBI:29103"/>
        <note>ligand shared between two tetrameric partners</note>
    </ligand>
</feature>
<feature type="binding site" evidence="13">
    <location>
        <position position="470"/>
    </location>
    <ligand>
        <name>K(+)</name>
        <dbReference type="ChEBI" id="CHEBI:29103"/>
        <note>ligand shared between two tetrameric partners</note>
    </ligand>
</feature>
<comment type="function">
    <text evidence="13">Catalyzes the conversion of inosine 5'-phosphate (IMP) to xanthosine 5'-phosphate (XMP), the first committed and rate-limiting step in the de novo synthesis of guanine nucleotides, and therefore plays an important role in the regulation of cell growth.</text>
</comment>
<dbReference type="Pfam" id="PF00571">
    <property type="entry name" value="CBS"/>
    <property type="match status" value="2"/>
</dbReference>
<dbReference type="PIRSF" id="PIRSF000130">
    <property type="entry name" value="IMPDH"/>
    <property type="match status" value="1"/>
</dbReference>
<dbReference type="SMART" id="SM00116">
    <property type="entry name" value="CBS"/>
    <property type="match status" value="2"/>
</dbReference>
<dbReference type="CDD" id="cd00381">
    <property type="entry name" value="IMPDH"/>
    <property type="match status" value="1"/>
</dbReference>
<dbReference type="PANTHER" id="PTHR11911:SF111">
    <property type="entry name" value="INOSINE-5'-MONOPHOSPHATE DEHYDROGENASE"/>
    <property type="match status" value="1"/>
</dbReference>
<comment type="caution">
    <text evidence="13">Lacks conserved residue(s) required for the propagation of feature annotation.</text>
</comment>
<proteinExistence type="inferred from homology"/>
<dbReference type="GO" id="GO:0006177">
    <property type="term" value="P:GMP biosynthetic process"/>
    <property type="evidence" value="ECO:0007669"/>
    <property type="project" value="UniProtKB-UniRule"/>
</dbReference>
<evidence type="ECO:0000256" key="7">
    <source>
        <dbReference type="ARBA" id="ARBA00022755"/>
    </source>
</evidence>
<feature type="binding site" evidence="13">
    <location>
        <position position="416"/>
    </location>
    <ligand>
        <name>IMP</name>
        <dbReference type="ChEBI" id="CHEBI:58053"/>
    </ligand>
</feature>
<dbReference type="PROSITE" id="PS51371">
    <property type="entry name" value="CBS"/>
    <property type="match status" value="2"/>
</dbReference>
<dbReference type="PANTHER" id="PTHR11911">
    <property type="entry name" value="INOSINE-5-MONOPHOSPHATE DEHYDROGENASE RELATED"/>
    <property type="match status" value="1"/>
</dbReference>
<keyword evidence="9 13" id="KW-0560">Oxidoreductase</keyword>
<keyword evidence="5" id="KW-0677">Repeat</keyword>
<feature type="binding site" evidence="13">
    <location>
        <position position="303"/>
    </location>
    <ligand>
        <name>IMP</name>
        <dbReference type="ChEBI" id="CHEBI:58053"/>
    </ligand>
</feature>